<feature type="compositionally biased region" description="Polar residues" evidence="3">
    <location>
        <begin position="27"/>
        <end position="36"/>
    </location>
</feature>
<evidence type="ECO:0000256" key="1">
    <source>
        <dbReference type="ARBA" id="ARBA00023015"/>
    </source>
</evidence>
<organism evidence="4 5">
    <name type="scientific">Sphagnum jensenii</name>
    <dbReference type="NCBI Taxonomy" id="128206"/>
    <lineage>
        <taxon>Eukaryota</taxon>
        <taxon>Viridiplantae</taxon>
        <taxon>Streptophyta</taxon>
        <taxon>Embryophyta</taxon>
        <taxon>Bryophyta</taxon>
        <taxon>Sphagnophytina</taxon>
        <taxon>Sphagnopsida</taxon>
        <taxon>Sphagnales</taxon>
        <taxon>Sphagnaceae</taxon>
        <taxon>Sphagnum</taxon>
    </lineage>
</organism>
<accession>A0ABP0X3K5</accession>
<dbReference type="PANTHER" id="PTHR31636">
    <property type="entry name" value="OSJNBA0084A10.13 PROTEIN-RELATED"/>
    <property type="match status" value="1"/>
</dbReference>
<sequence length="781" mass="86398">MRSPIGRGGVTETTAKEKLHKDPQLQMALTNKQRNFVATGGGSESSPLAAQLQQAWLQSRLPRVQDSTPYPSSINAESRDFDAEARAFNQTSKEPLMTTTTTTPTTTSPSSSSSKTSSKTMPTKFTKPTPLTSMQTSLFSHRHKSSCGAPPPTLHSFSTHDANLNNHMSFFSDPYSVGDSNSPTGGPESLAFLDEMLMEEEDINTEQFYMNKESIGYNEMQVTFLDQMLMEGDDMNGSKPCMYQESNAYQAVEKGFADLITEGSPSTSTTGSSYYSFVNSREEGAAAWGAQTECNNVGCYQSLDFNQLSEKFNEDEMLNDYTDLLCQHLKQMGLESSTNSSSNSSNSHASHTDVLVREAHNPTTIYNNPSQESSSTGVGMNLPQGANIGVTQHSVKFAFDSGDEHDLTNLLIICAEAVKQNDVRKASRIIAELRALTSPSGSGAQRMAHYFTDALVAKMSGTGAQLSAALRNNAPSPATMLRAYKSLVLHAPYWTLAHFSTTVAILNAFKGATQVHLVDYGIGYGSAWLSLIRELASRPGGAPNLRITGIEKARGIKSKPSELLIRCGQRLSEFAKTCEVPFQYSAIADKWENITATQLALRPDEVLVVNATYRFSSLLDESVMVINPRQMLLNKIRSMSPKVFVTVVANASLNEPFFMSRVRETIKYYSVQFDTLDVIMPPYLNERLLTEQEVYGREILNIIACEGLERVERPESYKQWHSRIQRAGFVQKPLQLSETNTIKSILRSYDKRFGIGRDGGWFLSGWRNQVMNAFSIWEPIS</sequence>
<proteinExistence type="predicted"/>
<reference evidence="4" key="1">
    <citation type="submission" date="2024-02" db="EMBL/GenBank/DDBJ databases">
        <authorList>
            <consortium name="ELIXIR-Norway"/>
            <consortium name="Elixir Norway"/>
        </authorList>
    </citation>
    <scope>NUCLEOTIDE SEQUENCE</scope>
</reference>
<evidence type="ECO:0000313" key="5">
    <source>
        <dbReference type="Proteomes" id="UP001497444"/>
    </source>
</evidence>
<feature type="compositionally biased region" description="Low complexity" evidence="3">
    <location>
        <begin position="91"/>
        <end position="131"/>
    </location>
</feature>
<keyword evidence="2" id="KW-0804">Transcription</keyword>
<evidence type="ECO:0000256" key="2">
    <source>
        <dbReference type="ARBA" id="ARBA00023163"/>
    </source>
</evidence>
<dbReference type="Pfam" id="PF03514">
    <property type="entry name" value="GRAS"/>
    <property type="match status" value="1"/>
</dbReference>
<gene>
    <name evidence="4" type="ORF">CSSPJE1EN1_LOCUS19156</name>
</gene>
<evidence type="ECO:0000313" key="4">
    <source>
        <dbReference type="EMBL" id="CAK9273678.1"/>
    </source>
</evidence>
<dbReference type="EMBL" id="OZ020100">
    <property type="protein sequence ID" value="CAK9273678.1"/>
    <property type="molecule type" value="Genomic_DNA"/>
</dbReference>
<protein>
    <submittedName>
        <fullName evidence="4">Uncharacterized protein</fullName>
    </submittedName>
</protein>
<name>A0ABP0X3K5_9BRYO</name>
<keyword evidence="5" id="KW-1185">Reference proteome</keyword>
<feature type="region of interest" description="Disordered" evidence="3">
    <location>
        <begin position="88"/>
        <end position="131"/>
    </location>
</feature>
<feature type="region of interest" description="Disordered" evidence="3">
    <location>
        <begin position="1"/>
        <end position="52"/>
    </location>
</feature>
<evidence type="ECO:0000256" key="3">
    <source>
        <dbReference type="SAM" id="MobiDB-lite"/>
    </source>
</evidence>
<feature type="compositionally biased region" description="Basic and acidic residues" evidence="3">
    <location>
        <begin position="14"/>
        <end position="23"/>
    </location>
</feature>
<dbReference type="Proteomes" id="UP001497444">
    <property type="component" value="Chromosome 5"/>
</dbReference>
<keyword evidence="1" id="KW-0805">Transcription regulation</keyword>
<dbReference type="PROSITE" id="PS50985">
    <property type="entry name" value="GRAS"/>
    <property type="match status" value="1"/>
</dbReference>
<dbReference type="InterPro" id="IPR005202">
    <property type="entry name" value="TF_GRAS"/>
</dbReference>